<feature type="domain" description="C3H1-type" evidence="7">
    <location>
        <begin position="186"/>
        <end position="213"/>
    </location>
</feature>
<evidence type="ECO:0000259" key="8">
    <source>
        <dbReference type="PROSITE" id="PS50865"/>
    </source>
</evidence>
<evidence type="ECO:0000256" key="5">
    <source>
        <dbReference type="PROSITE-ProRule" id="PRU00723"/>
    </source>
</evidence>
<keyword evidence="1 5" id="KW-0479">Metal-binding</keyword>
<dbReference type="PROSITE" id="PS50865">
    <property type="entry name" value="ZF_MYND_2"/>
    <property type="match status" value="1"/>
</dbReference>
<evidence type="ECO:0000256" key="4">
    <source>
        <dbReference type="PROSITE-ProRule" id="PRU00134"/>
    </source>
</evidence>
<evidence type="ECO:0000256" key="2">
    <source>
        <dbReference type="ARBA" id="ARBA00022771"/>
    </source>
</evidence>
<evidence type="ECO:0000256" key="3">
    <source>
        <dbReference type="ARBA" id="ARBA00022833"/>
    </source>
</evidence>
<name>A0ABQ8V3J9_9AGAR</name>
<dbReference type="EMBL" id="JANVFT010000083">
    <property type="protein sequence ID" value="KAJ4472655.1"/>
    <property type="molecule type" value="Genomic_DNA"/>
</dbReference>
<dbReference type="Proteomes" id="UP001150217">
    <property type="component" value="Unassembled WGS sequence"/>
</dbReference>
<feature type="domain" description="MYND-type" evidence="8">
    <location>
        <begin position="282"/>
        <end position="326"/>
    </location>
</feature>
<organism evidence="9 10">
    <name type="scientific">Lentinula lateritia</name>
    <dbReference type="NCBI Taxonomy" id="40482"/>
    <lineage>
        <taxon>Eukaryota</taxon>
        <taxon>Fungi</taxon>
        <taxon>Dikarya</taxon>
        <taxon>Basidiomycota</taxon>
        <taxon>Agaricomycotina</taxon>
        <taxon>Agaricomycetes</taxon>
        <taxon>Agaricomycetidae</taxon>
        <taxon>Agaricales</taxon>
        <taxon>Marasmiineae</taxon>
        <taxon>Omphalotaceae</taxon>
        <taxon>Lentinula</taxon>
    </lineage>
</organism>
<feature type="zinc finger region" description="C3H1-type" evidence="5">
    <location>
        <begin position="186"/>
        <end position="213"/>
    </location>
</feature>
<keyword evidence="10" id="KW-1185">Reference proteome</keyword>
<dbReference type="Pfam" id="PF01753">
    <property type="entry name" value="zf-MYND"/>
    <property type="match status" value="1"/>
</dbReference>
<protein>
    <recommendedName>
        <fullName evidence="11">MYND-type domain-containing protein</fullName>
    </recommendedName>
</protein>
<feature type="region of interest" description="Disordered" evidence="6">
    <location>
        <begin position="1"/>
        <end position="22"/>
    </location>
</feature>
<reference evidence="9" key="1">
    <citation type="submission" date="2022-08" db="EMBL/GenBank/DDBJ databases">
        <title>A Global Phylogenomic Analysis of the Shiitake Genus Lentinula.</title>
        <authorList>
            <consortium name="DOE Joint Genome Institute"/>
            <person name="Sierra-Patev S."/>
            <person name="Min B."/>
            <person name="Naranjo-Ortiz M."/>
            <person name="Looney B."/>
            <person name="Konkel Z."/>
            <person name="Slot J.C."/>
            <person name="Sakamoto Y."/>
            <person name="Steenwyk J.L."/>
            <person name="Rokas A."/>
            <person name="Carro J."/>
            <person name="Camarero S."/>
            <person name="Ferreira P."/>
            <person name="Molpeceres G."/>
            <person name="Ruiz-Duenas F.J."/>
            <person name="Serrano A."/>
            <person name="Henrissat B."/>
            <person name="Drula E."/>
            <person name="Hughes K.W."/>
            <person name="Mata J.L."/>
            <person name="Ishikawa N.K."/>
            <person name="Vargas-Isla R."/>
            <person name="Ushijima S."/>
            <person name="Smith C.A."/>
            <person name="Ahrendt S."/>
            <person name="Andreopoulos W."/>
            <person name="He G."/>
            <person name="Labutti K."/>
            <person name="Lipzen A."/>
            <person name="Ng V."/>
            <person name="Riley R."/>
            <person name="Sandor L."/>
            <person name="Barry K."/>
            <person name="Martinez A.T."/>
            <person name="Xiao Y."/>
            <person name="Gibbons J.G."/>
            <person name="Terashima K."/>
            <person name="Grigoriev I.V."/>
            <person name="Hibbett D.S."/>
        </authorList>
    </citation>
    <scope>NUCLEOTIDE SEQUENCE</scope>
    <source>
        <strain evidence="9">RHP3577 ss4</strain>
    </source>
</reference>
<accession>A0ABQ8V3J9</accession>
<gene>
    <name evidence="9" type="ORF">C8R41DRAFT_905388</name>
</gene>
<dbReference type="PROSITE" id="PS50103">
    <property type="entry name" value="ZF_C3H1"/>
    <property type="match status" value="1"/>
</dbReference>
<evidence type="ECO:0000256" key="1">
    <source>
        <dbReference type="ARBA" id="ARBA00022723"/>
    </source>
</evidence>
<evidence type="ECO:0008006" key="11">
    <source>
        <dbReference type="Google" id="ProtNLM"/>
    </source>
</evidence>
<feature type="compositionally biased region" description="Basic residues" evidence="6">
    <location>
        <begin position="1"/>
        <end position="10"/>
    </location>
</feature>
<evidence type="ECO:0000313" key="9">
    <source>
        <dbReference type="EMBL" id="KAJ4472655.1"/>
    </source>
</evidence>
<dbReference type="InterPro" id="IPR002893">
    <property type="entry name" value="Znf_MYND"/>
</dbReference>
<keyword evidence="2 4" id="KW-0863">Zinc-finger</keyword>
<dbReference type="SUPFAM" id="SSF144232">
    <property type="entry name" value="HIT/MYND zinc finger-like"/>
    <property type="match status" value="1"/>
</dbReference>
<proteinExistence type="predicted"/>
<keyword evidence="3 5" id="KW-0862">Zinc</keyword>
<evidence type="ECO:0000259" key="7">
    <source>
        <dbReference type="PROSITE" id="PS50103"/>
    </source>
</evidence>
<comment type="caution">
    <text evidence="9">The sequence shown here is derived from an EMBL/GenBank/DDBJ whole genome shotgun (WGS) entry which is preliminary data.</text>
</comment>
<dbReference type="InterPro" id="IPR000571">
    <property type="entry name" value="Znf_CCCH"/>
</dbReference>
<evidence type="ECO:0000256" key="6">
    <source>
        <dbReference type="SAM" id="MobiDB-lite"/>
    </source>
</evidence>
<evidence type="ECO:0000313" key="10">
    <source>
        <dbReference type="Proteomes" id="UP001150217"/>
    </source>
</evidence>
<dbReference type="Gene3D" id="6.10.140.2220">
    <property type="match status" value="1"/>
</dbReference>
<sequence length="359" mass="40657">MSAPKIRPRGIHQNPRPGTTDFEFGQKQAAQQLIYYHTLCAALQKKFSVSVSKGFIRKSILTIPLSAGPDANGRLVGDPGITLGVLARRPLSDINFSEYTDFALESIRKFKLEIRPGGLAPQEDLEIWHNIFKNNFETREGNVLSCTHGSFAREFWPIIYNYHACGDTGDAGWNKLFNRLKSEGYPKSIIPCRYFGAHAGCWDGKCPFLHDKKSAVANREAVLKARRKTFDYKHKPTPQQSSARIRLLLNRRTGPSASFEEREALMTQIHKEVKGDRAYCANPECMNPWTKDQITSPLKNCSRCKFVLYCSSQCQKKDWPRHKAEPCAPIEVLVENDDLWSPIGTRKGTEFFKTNWGGA</sequence>